<dbReference type="AlphaFoldDB" id="A0A0D5A127"/>
<keyword evidence="1" id="KW-0614">Plasmid</keyword>
<protein>
    <submittedName>
        <fullName evidence="1">Uncharacterized protein</fullName>
    </submittedName>
</protein>
<accession>A0A0D5A127</accession>
<geneLocation type="plasmid" evidence="1">
    <name>pLM19O1</name>
</geneLocation>
<proteinExistence type="predicted"/>
<reference evidence="1" key="1">
    <citation type="submission" date="2014-09" db="EMBL/GenBank/DDBJ databases">
        <title>The mobilome of the heavy metals and metalloids hypertolerant bacteria from the Lubin copper mine (Poland).</title>
        <authorList>
            <person name="Dziewit L."/>
            <person name="Bartosik D."/>
        </authorList>
    </citation>
    <scope>NUCLEOTIDE SEQUENCE</scope>
    <source>
        <plasmid evidence="1">pLM19O1</plasmid>
    </source>
</reference>
<dbReference type="EMBL" id="KM659091">
    <property type="protein sequence ID" value="AJW29903.1"/>
    <property type="molecule type" value="Genomic_DNA"/>
</dbReference>
<name>A0A0D5A127_9HYPH</name>
<evidence type="ECO:0000313" key="1">
    <source>
        <dbReference type="EMBL" id="AJW29903.1"/>
    </source>
</evidence>
<sequence>MANAGALADAQRNADTNVLIKSIVADFQTSEGRTAAREKIRQTLAGSTSPQDAQTKSLATLKSVAALLEEKAPEDAPHVKSWLQSIGNRTAQATNEGGFLGFGGVAVSDAEQAALDQLTAALAKPATS</sequence>
<gene>
    <name evidence="1" type="ORF">pLM19O1_p33</name>
</gene>
<organism evidence="1">
    <name type="scientific">Ochrobactrum sp. LM19</name>
    <dbReference type="NCBI Taxonomy" id="1449781"/>
    <lineage>
        <taxon>Bacteria</taxon>
        <taxon>Pseudomonadati</taxon>
        <taxon>Pseudomonadota</taxon>
        <taxon>Alphaproteobacteria</taxon>
        <taxon>Hyphomicrobiales</taxon>
        <taxon>Brucellaceae</taxon>
        <taxon>Brucella/Ochrobactrum group</taxon>
        <taxon>Ochrobactrum</taxon>
    </lineage>
</organism>